<gene>
    <name evidence="9" type="ORF">GCM10022236_16650</name>
</gene>
<dbReference type="Gene3D" id="1.10.3720.10">
    <property type="entry name" value="MetI-like"/>
    <property type="match status" value="1"/>
</dbReference>
<accession>A0ABP6ZPT3</accession>
<evidence type="ECO:0000313" key="9">
    <source>
        <dbReference type="EMBL" id="GAA3615337.1"/>
    </source>
</evidence>
<keyword evidence="5 7" id="KW-1133">Transmembrane helix</keyword>
<comment type="subcellular location">
    <subcellularLocation>
        <location evidence="1 7">Cell membrane</location>
        <topology evidence="1 7">Multi-pass membrane protein</topology>
    </subcellularLocation>
</comment>
<evidence type="ECO:0000256" key="6">
    <source>
        <dbReference type="ARBA" id="ARBA00023136"/>
    </source>
</evidence>
<evidence type="ECO:0000256" key="3">
    <source>
        <dbReference type="ARBA" id="ARBA00022475"/>
    </source>
</evidence>
<proteinExistence type="inferred from homology"/>
<evidence type="ECO:0000259" key="8">
    <source>
        <dbReference type="PROSITE" id="PS50928"/>
    </source>
</evidence>
<keyword evidence="10" id="KW-1185">Reference proteome</keyword>
<evidence type="ECO:0000256" key="1">
    <source>
        <dbReference type="ARBA" id="ARBA00004651"/>
    </source>
</evidence>
<evidence type="ECO:0000256" key="4">
    <source>
        <dbReference type="ARBA" id="ARBA00022692"/>
    </source>
</evidence>
<feature type="transmembrane region" description="Helical" evidence="7">
    <location>
        <begin position="285"/>
        <end position="305"/>
    </location>
</feature>
<evidence type="ECO:0000256" key="2">
    <source>
        <dbReference type="ARBA" id="ARBA00022448"/>
    </source>
</evidence>
<feature type="transmembrane region" description="Helical" evidence="7">
    <location>
        <begin position="193"/>
        <end position="212"/>
    </location>
</feature>
<dbReference type="RefSeq" id="WP_344803294.1">
    <property type="nucleotide sequence ID" value="NZ_BAABAB010000010.1"/>
</dbReference>
<evidence type="ECO:0000313" key="10">
    <source>
        <dbReference type="Proteomes" id="UP001501490"/>
    </source>
</evidence>
<evidence type="ECO:0000256" key="7">
    <source>
        <dbReference type="RuleBase" id="RU363032"/>
    </source>
</evidence>
<dbReference type="PROSITE" id="PS50928">
    <property type="entry name" value="ABC_TM1"/>
    <property type="match status" value="1"/>
</dbReference>
<dbReference type="Pfam" id="PF00528">
    <property type="entry name" value="BPD_transp_1"/>
    <property type="match status" value="1"/>
</dbReference>
<protein>
    <submittedName>
        <fullName evidence="9">Sugar ABC transporter permease</fullName>
    </submittedName>
</protein>
<dbReference type="SUPFAM" id="SSF161098">
    <property type="entry name" value="MetI-like"/>
    <property type="match status" value="1"/>
</dbReference>
<comment type="similarity">
    <text evidence="7">Belongs to the binding-protein-dependent transport system permease family.</text>
</comment>
<comment type="caution">
    <text evidence="9">The sequence shown here is derived from an EMBL/GenBank/DDBJ whole genome shotgun (WGS) entry which is preliminary data.</text>
</comment>
<keyword evidence="6 7" id="KW-0472">Membrane</keyword>
<dbReference type="PANTHER" id="PTHR30193">
    <property type="entry name" value="ABC TRANSPORTER PERMEASE PROTEIN"/>
    <property type="match status" value="1"/>
</dbReference>
<name>A0ABP6ZPT3_9ACTN</name>
<organism evidence="9 10">
    <name type="scientific">Microlunatus ginsengisoli</name>
    <dbReference type="NCBI Taxonomy" id="363863"/>
    <lineage>
        <taxon>Bacteria</taxon>
        <taxon>Bacillati</taxon>
        <taxon>Actinomycetota</taxon>
        <taxon>Actinomycetes</taxon>
        <taxon>Propionibacteriales</taxon>
        <taxon>Propionibacteriaceae</taxon>
        <taxon>Microlunatus</taxon>
    </lineage>
</organism>
<evidence type="ECO:0000256" key="5">
    <source>
        <dbReference type="ARBA" id="ARBA00022989"/>
    </source>
</evidence>
<dbReference type="PANTHER" id="PTHR30193:SF41">
    <property type="entry name" value="DIACETYLCHITOBIOSE UPTAKE SYSTEM PERMEASE PROTEIN NGCF"/>
    <property type="match status" value="1"/>
</dbReference>
<feature type="transmembrane region" description="Helical" evidence="7">
    <location>
        <begin position="131"/>
        <end position="151"/>
    </location>
</feature>
<keyword evidence="2 7" id="KW-0813">Transport</keyword>
<dbReference type="InterPro" id="IPR000515">
    <property type="entry name" value="MetI-like"/>
</dbReference>
<keyword evidence="3" id="KW-1003">Cell membrane</keyword>
<reference evidence="10" key="1">
    <citation type="journal article" date="2019" name="Int. J. Syst. Evol. Microbiol.">
        <title>The Global Catalogue of Microorganisms (GCM) 10K type strain sequencing project: providing services to taxonomists for standard genome sequencing and annotation.</title>
        <authorList>
            <consortium name="The Broad Institute Genomics Platform"/>
            <consortium name="The Broad Institute Genome Sequencing Center for Infectious Disease"/>
            <person name="Wu L."/>
            <person name="Ma J."/>
        </authorList>
    </citation>
    <scope>NUCLEOTIDE SEQUENCE [LARGE SCALE GENOMIC DNA]</scope>
    <source>
        <strain evidence="10">JCM 16929</strain>
    </source>
</reference>
<feature type="transmembrane region" description="Helical" evidence="7">
    <location>
        <begin position="233"/>
        <end position="253"/>
    </location>
</feature>
<feature type="domain" description="ABC transmembrane type-1" evidence="8">
    <location>
        <begin position="95"/>
        <end position="306"/>
    </location>
</feature>
<feature type="transmembrane region" description="Helical" evidence="7">
    <location>
        <begin position="90"/>
        <end position="119"/>
    </location>
</feature>
<dbReference type="Proteomes" id="UP001501490">
    <property type="component" value="Unassembled WGS sequence"/>
</dbReference>
<keyword evidence="4 7" id="KW-0812">Transmembrane</keyword>
<dbReference type="InterPro" id="IPR051393">
    <property type="entry name" value="ABC_transporter_permease"/>
</dbReference>
<dbReference type="EMBL" id="BAABAB010000010">
    <property type="protein sequence ID" value="GAA3615337.1"/>
    <property type="molecule type" value="Genomic_DNA"/>
</dbReference>
<sequence>MTSESVEMPLGTVSTAGSQRLDLKKSKPGSGRSELGMALLFIAPATIGFLVFYFYPTIRGFYFSLTRYNLLGTPHFIGFDNYVKIASDKLFWNAIVVTLEYVVLNIVFQTIIAIGLAVLMQRLVKSTIIRGTILLPFMISNVIAALVWFWLLDYQIGLVNSFIDWLGLDKIPFFGGEHWAIPTIAAVNVWRHMGYTALLVFAGLQTIPAYVYEAASIDGSTEWRSFWRITLPLLRPILALVLVITVTGSFQVFDTVAVTTKGGPVNASRVMQYYIYQKGFAEGQFGYASALSVILFIILIAVALVQLKLLNAGESDLA</sequence>
<feature type="transmembrane region" description="Helical" evidence="7">
    <location>
        <begin position="35"/>
        <end position="55"/>
    </location>
</feature>
<dbReference type="InterPro" id="IPR035906">
    <property type="entry name" value="MetI-like_sf"/>
</dbReference>
<dbReference type="CDD" id="cd06261">
    <property type="entry name" value="TM_PBP2"/>
    <property type="match status" value="1"/>
</dbReference>